<evidence type="ECO:0000256" key="1">
    <source>
        <dbReference type="ARBA" id="ARBA00001971"/>
    </source>
</evidence>
<dbReference type="PROSITE" id="PS00086">
    <property type="entry name" value="CYTOCHROME_P450"/>
    <property type="match status" value="1"/>
</dbReference>
<reference evidence="10" key="1">
    <citation type="submission" date="2007-03" db="EMBL/GenBank/DDBJ databases">
        <title>Annotation of Culex pipiens quinquefasciatus.</title>
        <authorList>
            <consortium name="The Broad Institute Genome Sequencing Platform"/>
            <person name="Atkinson P.W."/>
            <person name="Hemingway J."/>
            <person name="Christensen B.M."/>
            <person name="Higgs S."/>
            <person name="Kodira C."/>
            <person name="Hannick L."/>
            <person name="Megy K."/>
            <person name="O'Leary S."/>
            <person name="Pearson M."/>
            <person name="Haas B.J."/>
            <person name="Mauceli E."/>
            <person name="Wortman J.R."/>
            <person name="Lee N.H."/>
            <person name="Guigo R."/>
            <person name="Stanke M."/>
            <person name="Alvarado L."/>
            <person name="Amedeo P."/>
            <person name="Antoine C.H."/>
            <person name="Arensburger P."/>
            <person name="Bidwell S.L."/>
            <person name="Crawford M."/>
            <person name="Camaro F."/>
            <person name="Devon K."/>
            <person name="Engels R."/>
            <person name="Hammond M."/>
            <person name="Howarth C."/>
            <person name="Koehrsen M."/>
            <person name="Lawson D."/>
            <person name="Montgomery P."/>
            <person name="Nene V."/>
            <person name="Nusbaum C."/>
            <person name="Puiu D."/>
            <person name="Romero-Severson J."/>
            <person name="Severson D.W."/>
            <person name="Shumway M."/>
            <person name="Sisk P."/>
            <person name="Stolte C."/>
            <person name="Zeng Q."/>
            <person name="Eisenstadt E."/>
            <person name="Fraser-Liggett C."/>
            <person name="Strausberg R."/>
            <person name="Galagan J."/>
            <person name="Birren B."/>
            <person name="Collins F.H."/>
        </authorList>
    </citation>
    <scope>NUCLEOTIDE SEQUENCE [LARGE SCALE GENOMIC DNA]</scope>
    <source>
        <strain evidence="10">JHB</strain>
    </source>
</reference>
<evidence type="ECO:0000256" key="5">
    <source>
        <dbReference type="ARBA" id="ARBA00023002"/>
    </source>
</evidence>
<dbReference type="InParanoid" id="B0WK34"/>
<dbReference type="KEGG" id="cqu:CpipJ_CPIJ007089"/>
<evidence type="ECO:0000256" key="8">
    <source>
        <dbReference type="PIRSR" id="PIRSR602401-1"/>
    </source>
</evidence>
<dbReference type="EMBL" id="DS231967">
    <property type="protein sequence ID" value="EDS29594.1"/>
    <property type="molecule type" value="Genomic_DNA"/>
</dbReference>
<dbReference type="InterPro" id="IPR017972">
    <property type="entry name" value="Cyt_P450_CS"/>
</dbReference>
<name>B0WK34_CULQU</name>
<dbReference type="Pfam" id="PF00067">
    <property type="entry name" value="p450"/>
    <property type="match status" value="1"/>
</dbReference>
<dbReference type="AlphaFoldDB" id="B0WK34"/>
<dbReference type="PRINTS" id="PR00463">
    <property type="entry name" value="EP450I"/>
</dbReference>
<dbReference type="STRING" id="7176.B0WK34"/>
<dbReference type="Gene3D" id="1.10.630.10">
    <property type="entry name" value="Cytochrome P450"/>
    <property type="match status" value="1"/>
</dbReference>
<dbReference type="VEuPathDB" id="VectorBase:CQUJHB000156"/>
<evidence type="ECO:0000313" key="10">
    <source>
        <dbReference type="EMBL" id="EDS29594.1"/>
    </source>
</evidence>
<dbReference type="OrthoDB" id="7754939at2759"/>
<dbReference type="InterPro" id="IPR050196">
    <property type="entry name" value="Cytochrome_P450_Monoox"/>
</dbReference>
<evidence type="ECO:0000256" key="7">
    <source>
        <dbReference type="ARBA" id="ARBA00023033"/>
    </source>
</evidence>
<evidence type="ECO:0000256" key="3">
    <source>
        <dbReference type="ARBA" id="ARBA00022617"/>
    </source>
</evidence>
<dbReference type="GO" id="GO:0005506">
    <property type="term" value="F:iron ion binding"/>
    <property type="evidence" value="ECO:0007669"/>
    <property type="project" value="InterPro"/>
</dbReference>
<proteinExistence type="inferred from homology"/>
<dbReference type="GO" id="GO:0004497">
    <property type="term" value="F:monooxygenase activity"/>
    <property type="evidence" value="ECO:0007669"/>
    <property type="project" value="UniProtKB-KW"/>
</dbReference>
<dbReference type="GO" id="GO:0016705">
    <property type="term" value="F:oxidoreductase activity, acting on paired donors, with incorporation or reduction of molecular oxygen"/>
    <property type="evidence" value="ECO:0007669"/>
    <property type="project" value="InterPro"/>
</dbReference>
<evidence type="ECO:0000256" key="9">
    <source>
        <dbReference type="RuleBase" id="RU000461"/>
    </source>
</evidence>
<dbReference type="PANTHER" id="PTHR24291:SF201">
    <property type="entry name" value="CYTOCHROME P450, FAMILY 4, SUBFAMILY B, POLYPEPTIDE 7"/>
    <property type="match status" value="1"/>
</dbReference>
<dbReference type="InterPro" id="IPR001128">
    <property type="entry name" value="Cyt_P450"/>
</dbReference>
<keyword evidence="7 9" id="KW-0503">Monooxygenase</keyword>
<dbReference type="PANTHER" id="PTHR24291">
    <property type="entry name" value="CYTOCHROME P450 FAMILY 4"/>
    <property type="match status" value="1"/>
</dbReference>
<dbReference type="VEuPathDB" id="VectorBase:CPIJ007089"/>
<sequence>MPEKPFDLDDLKKPDFGGLYQAPGCPKLQCYIQSRFDYPKFRLSEVFSSRSSAKIPTVKPNFPLLGQAPLMWRKNSRDAFRLMYNFFTQVDRVSKMMIGPKPVILVNHPDLVQHVLTRNDMCGKPFFYDFLGIKGGLVSERDGKKWLITRKALNPTFNTRVLTNFVPIMDARAKKLVEKMRPLADSGEKINILEYLSECTLEMVFSTTMGRKAYELPGQKDYVKHLESVLTRLGERIVDVSQFLGVFYRMTDAYKKEQISRKFCDKFTDNFILERRQELQQDAKPKTVDDEYEAKSLNFLDQILTIRKSDGTFFGDQEIANNLYNVMAGGNDTSALTVSFACLFLAMNPDIQANVFAEISAIFDSDQDQMDLSLLKQLKYTERFLKEVLRLCPAVPFVARETPTHSQLQLDGVKIPPNQIIAFNLFTLHRRPDFWGPDPERFDPDRFLPEAVEQRHPYAYVPFSAGVRNCVGYRYAKNSLLIMLVRILQQFELGTDLKQEQLRYKYEISLKLVGPHSVWLKKRSEL</sequence>
<keyword evidence="5 9" id="KW-0560">Oxidoreductase</keyword>
<dbReference type="SUPFAM" id="SSF48264">
    <property type="entry name" value="Cytochrome P450"/>
    <property type="match status" value="1"/>
</dbReference>
<accession>B0WK34</accession>
<protein>
    <submittedName>
        <fullName evidence="10">Cytochrome P450</fullName>
    </submittedName>
</protein>
<dbReference type="HOGENOM" id="CLU_001570_5_1_1"/>
<dbReference type="GO" id="GO:0020037">
    <property type="term" value="F:heme binding"/>
    <property type="evidence" value="ECO:0007669"/>
    <property type="project" value="InterPro"/>
</dbReference>
<keyword evidence="6 8" id="KW-0408">Iron</keyword>
<evidence type="ECO:0000256" key="4">
    <source>
        <dbReference type="ARBA" id="ARBA00022723"/>
    </source>
</evidence>
<comment type="similarity">
    <text evidence="2 9">Belongs to the cytochrome P450 family.</text>
</comment>
<dbReference type="OMA" id="FLPENNC"/>
<keyword evidence="4 8" id="KW-0479">Metal-binding</keyword>
<evidence type="ECO:0000256" key="2">
    <source>
        <dbReference type="ARBA" id="ARBA00010617"/>
    </source>
</evidence>
<dbReference type="InterPro" id="IPR036396">
    <property type="entry name" value="Cyt_P450_sf"/>
</dbReference>
<dbReference type="PRINTS" id="PR00385">
    <property type="entry name" value="P450"/>
</dbReference>
<gene>
    <name evidence="10" type="ORF">CpipJ_CPIJ007089</name>
</gene>
<comment type="cofactor">
    <cofactor evidence="1 8">
        <name>heme</name>
        <dbReference type="ChEBI" id="CHEBI:30413"/>
    </cofactor>
</comment>
<keyword evidence="3 8" id="KW-0349">Heme</keyword>
<dbReference type="eggNOG" id="KOG0157">
    <property type="taxonomic scope" value="Eukaryota"/>
</dbReference>
<evidence type="ECO:0000256" key="6">
    <source>
        <dbReference type="ARBA" id="ARBA00023004"/>
    </source>
</evidence>
<organism>
    <name type="scientific">Culex quinquefasciatus</name>
    <name type="common">Southern house mosquito</name>
    <name type="synonym">Culex pungens</name>
    <dbReference type="NCBI Taxonomy" id="7176"/>
    <lineage>
        <taxon>Eukaryota</taxon>
        <taxon>Metazoa</taxon>
        <taxon>Ecdysozoa</taxon>
        <taxon>Arthropoda</taxon>
        <taxon>Hexapoda</taxon>
        <taxon>Insecta</taxon>
        <taxon>Pterygota</taxon>
        <taxon>Neoptera</taxon>
        <taxon>Endopterygota</taxon>
        <taxon>Diptera</taxon>
        <taxon>Nematocera</taxon>
        <taxon>Culicoidea</taxon>
        <taxon>Culicidae</taxon>
        <taxon>Culicinae</taxon>
        <taxon>Culicini</taxon>
        <taxon>Culex</taxon>
        <taxon>Culex</taxon>
    </lineage>
</organism>
<dbReference type="InterPro" id="IPR002401">
    <property type="entry name" value="Cyt_P450_E_grp-I"/>
</dbReference>
<feature type="binding site" description="axial binding residue" evidence="8">
    <location>
        <position position="470"/>
    </location>
    <ligand>
        <name>heme</name>
        <dbReference type="ChEBI" id="CHEBI:30413"/>
    </ligand>
    <ligandPart>
        <name>Fe</name>
        <dbReference type="ChEBI" id="CHEBI:18248"/>
    </ligandPart>
</feature>
<dbReference type="PhylomeDB" id="B0WK34"/>